<keyword evidence="3" id="KW-1185">Reference proteome</keyword>
<evidence type="ECO:0000313" key="2">
    <source>
        <dbReference type="EMBL" id="GLI68562.1"/>
    </source>
</evidence>
<dbReference type="Proteomes" id="UP001165090">
    <property type="component" value="Unassembled WGS sequence"/>
</dbReference>
<accession>A0ABQ5SF49</accession>
<reference evidence="2 3" key="1">
    <citation type="journal article" date="2023" name="IScience">
        <title>Expanded male sex-determining region conserved during the evolution of homothallism in the green alga Volvox.</title>
        <authorList>
            <person name="Yamamoto K."/>
            <person name="Matsuzaki R."/>
            <person name="Mahakham W."/>
            <person name="Heman W."/>
            <person name="Sekimoto H."/>
            <person name="Kawachi M."/>
            <person name="Minakuchi Y."/>
            <person name="Toyoda A."/>
            <person name="Nozaki H."/>
        </authorList>
    </citation>
    <scope>NUCLEOTIDE SEQUENCE [LARGE SCALE GENOMIC DNA]</scope>
    <source>
        <strain evidence="2 3">NIES-4468</strain>
    </source>
</reference>
<feature type="non-terminal residue" evidence="2">
    <location>
        <position position="1"/>
    </location>
</feature>
<dbReference type="EMBL" id="BSDZ01000080">
    <property type="protein sequence ID" value="GLI68562.1"/>
    <property type="molecule type" value="Genomic_DNA"/>
</dbReference>
<feature type="compositionally biased region" description="Gly residues" evidence="1">
    <location>
        <begin position="482"/>
        <end position="492"/>
    </location>
</feature>
<comment type="caution">
    <text evidence="2">The sequence shown here is derived from an EMBL/GenBank/DDBJ whole genome shotgun (WGS) entry which is preliminary data.</text>
</comment>
<dbReference type="PANTHER" id="PTHR45725:SF18">
    <property type="entry name" value="ORC1-LIKE AAA ATPASE DOMAIN-CONTAINING PROTEIN"/>
    <property type="match status" value="1"/>
</dbReference>
<gene>
    <name evidence="2" type="ORF">VaNZ11_013028</name>
</gene>
<dbReference type="InterPro" id="IPR011009">
    <property type="entry name" value="Kinase-like_dom_sf"/>
</dbReference>
<protein>
    <recommendedName>
        <fullName evidence="4">Aminoglycoside phosphotransferase domain-containing protein</fullName>
    </recommendedName>
</protein>
<evidence type="ECO:0008006" key="4">
    <source>
        <dbReference type="Google" id="ProtNLM"/>
    </source>
</evidence>
<organism evidence="2 3">
    <name type="scientific">Volvox africanus</name>
    <dbReference type="NCBI Taxonomy" id="51714"/>
    <lineage>
        <taxon>Eukaryota</taxon>
        <taxon>Viridiplantae</taxon>
        <taxon>Chlorophyta</taxon>
        <taxon>core chlorophytes</taxon>
        <taxon>Chlorophyceae</taxon>
        <taxon>CS clade</taxon>
        <taxon>Chlamydomonadales</taxon>
        <taxon>Volvocaceae</taxon>
        <taxon>Volvox</taxon>
    </lineage>
</organism>
<feature type="compositionally biased region" description="Gly residues" evidence="1">
    <location>
        <begin position="1"/>
        <end position="12"/>
    </location>
</feature>
<dbReference type="InterPro" id="IPR051425">
    <property type="entry name" value="Formin_Homology"/>
</dbReference>
<feature type="region of interest" description="Disordered" evidence="1">
    <location>
        <begin position="472"/>
        <end position="501"/>
    </location>
</feature>
<feature type="region of interest" description="Disordered" evidence="1">
    <location>
        <begin position="1"/>
        <end position="38"/>
    </location>
</feature>
<proteinExistence type="predicted"/>
<name>A0ABQ5SF49_9CHLO</name>
<dbReference type="PANTHER" id="PTHR45725">
    <property type="entry name" value="FORMIN HOMOLOGY 2 FAMILY MEMBER"/>
    <property type="match status" value="1"/>
</dbReference>
<dbReference type="SUPFAM" id="SSF56112">
    <property type="entry name" value="Protein kinase-like (PK-like)"/>
    <property type="match status" value="1"/>
</dbReference>
<evidence type="ECO:0000313" key="3">
    <source>
        <dbReference type="Proteomes" id="UP001165090"/>
    </source>
</evidence>
<evidence type="ECO:0000256" key="1">
    <source>
        <dbReference type="SAM" id="MobiDB-lite"/>
    </source>
</evidence>
<sequence>GGGGSWRRGGGVGHEEDGRGLVESGEGSNSKRELEGSISVSQAAANGRVIGNSAKMEGLQRNRDGGAIADASTGLHADLQGDGGGMDVYGVDSVTGSGSGVGNGGKVASVFWQGELEYEEVAVWRRDRILGRWLRRLWMSHPSTRPAIQDCLIRHLHAPFWRTVLMAIVNQQARLFGAGGGGGASAAVAAAYSACGSGRWNGCAYADSNLSRSPQPPSEPTPLELIPLTGADAFVFLYGGTAIKIFVHEVPAMRGLMCALELRTPQLLLAQAHVSATETPAEAAVISQSPVEAVSVAAAGGDVGDPTMALVVTAPTGFPPLLPLLPQPLAWGTVAVALTRRRSLRGEEEEMQDREETERRAPGRQGQLQQLLYVVHQKVQGSCVLQELLDAELSPHYLIAVAEESGHLMGKLHAAAAGKAATAAATVPAAMTAAAAAPTSVEEWDEVVRERAVWHNRYQNIWVSGLGCVSAAPDDEDEGSDSGSGGGAGSGSGADAATSSSPRTFCADGGWRCDVPLTSPWWPFVQHLRSRKRRLLRNLPGLSLPAWVKDQLPAYLPEDPAELLGFGAAPELEASASASASASAVAAAPPPLLLHGDVTAHNVIVAHPPPPPPPPPPHTGDFTTADRSADVCDSWHPQLSLVDFSDSGHGDPLYELLPVLASCLRCDTKAAAAFWACYCRHVQPPHVWPKRLVPAPPGTNANGSIQNRLSLSYCAMCYCLLHEEAELLLQRVWQWHGPAASVSTSASTSASTSVAAAVTTTAVQEGSGSEGTAEVAALGLGKVGFLDDQELAGQKTLERLAVRLWGFLGE</sequence>